<dbReference type="AlphaFoldDB" id="A0ABD5RX12"/>
<name>A0ABD5RX12_9EURY</name>
<gene>
    <name evidence="2" type="ORF">ACFQE1_03550</name>
</gene>
<accession>A0ABD5RX12</accession>
<dbReference type="Pfam" id="PF22837">
    <property type="entry name" value="M_Eco57I_C"/>
    <property type="match status" value="1"/>
</dbReference>
<evidence type="ECO:0000313" key="3">
    <source>
        <dbReference type="Proteomes" id="UP001596328"/>
    </source>
</evidence>
<dbReference type="Proteomes" id="UP001596328">
    <property type="component" value="Unassembled WGS sequence"/>
</dbReference>
<reference evidence="2 3" key="1">
    <citation type="journal article" date="2019" name="Int. J. Syst. Evol. Microbiol.">
        <title>The Global Catalogue of Microorganisms (GCM) 10K type strain sequencing project: providing services to taxonomists for standard genome sequencing and annotation.</title>
        <authorList>
            <consortium name="The Broad Institute Genomics Platform"/>
            <consortium name="The Broad Institute Genome Sequencing Center for Infectious Disease"/>
            <person name="Wu L."/>
            <person name="Ma J."/>
        </authorList>
    </citation>
    <scope>NUCLEOTIDE SEQUENCE [LARGE SCALE GENOMIC DNA]</scope>
    <source>
        <strain evidence="2 3">NBRC 111368</strain>
    </source>
</reference>
<feature type="domain" description="Type II methyltransferase M.Eco57I C-terminal" evidence="1">
    <location>
        <begin position="9"/>
        <end position="139"/>
    </location>
</feature>
<evidence type="ECO:0000313" key="2">
    <source>
        <dbReference type="EMBL" id="MFC6723478.1"/>
    </source>
</evidence>
<dbReference type="EMBL" id="JBHSWU010000019">
    <property type="protein sequence ID" value="MFC6723478.1"/>
    <property type="molecule type" value="Genomic_DNA"/>
</dbReference>
<protein>
    <recommendedName>
        <fullName evidence="1">Type II methyltransferase M.Eco57I C-terminal domain-containing protein</fullName>
    </recommendedName>
</protein>
<proteinExistence type="predicted"/>
<evidence type="ECO:0000259" key="1">
    <source>
        <dbReference type="Pfam" id="PF22837"/>
    </source>
</evidence>
<organism evidence="2 3">
    <name type="scientific">Halobium palmae</name>
    <dbReference type="NCBI Taxonomy" id="1776492"/>
    <lineage>
        <taxon>Archaea</taxon>
        <taxon>Methanobacteriati</taxon>
        <taxon>Methanobacteriota</taxon>
        <taxon>Stenosarchaea group</taxon>
        <taxon>Halobacteria</taxon>
        <taxon>Halobacteriales</taxon>
        <taxon>Haloferacaceae</taxon>
        <taxon>Halobium</taxon>
    </lineage>
</organism>
<sequence>MAPPIYFDIRRRTPIELADVAEIQTGKECGSNGFFYRRKEDIEELGLEDYFLPLLKASGQVSRIEFDEKAAEEWGIFDIHDLVEKAFSDDRDFGDKKIEQVKEWLGENGHENALEYIQWGEDEGHHEKSAACRKRDVWLWLDDLDDYRPRSLFLTSFGRSRGLFGIKPQRSPIDNSTISSRIATLTRRF</sequence>
<comment type="caution">
    <text evidence="2">The sequence shown here is derived from an EMBL/GenBank/DDBJ whole genome shotgun (WGS) entry which is preliminary data.</text>
</comment>
<dbReference type="InterPro" id="IPR054520">
    <property type="entry name" value="M_Eco57I_C"/>
</dbReference>
<keyword evidence="3" id="KW-1185">Reference proteome</keyword>